<dbReference type="Pfam" id="PF12550">
    <property type="entry name" value="GCR1_C"/>
    <property type="match status" value="1"/>
</dbReference>
<feature type="region of interest" description="Disordered" evidence="1">
    <location>
        <begin position="488"/>
        <end position="512"/>
    </location>
</feature>
<feature type="domain" description="Transcription activator GCR1-like" evidence="2">
    <location>
        <begin position="927"/>
        <end position="993"/>
    </location>
</feature>
<feature type="region of interest" description="Disordered" evidence="1">
    <location>
        <begin position="603"/>
        <end position="632"/>
    </location>
</feature>
<feature type="compositionally biased region" description="Low complexity" evidence="1">
    <location>
        <begin position="1115"/>
        <end position="1127"/>
    </location>
</feature>
<feature type="region of interest" description="Disordered" evidence="1">
    <location>
        <begin position="893"/>
        <end position="925"/>
    </location>
</feature>
<dbReference type="PANTHER" id="PTHR37784">
    <property type="entry name" value="PROTEIN MSN1"/>
    <property type="match status" value="1"/>
</dbReference>
<sequence length="1133" mass="128120">MELTSINNKTPGNNIYDKNPVHINKNISNHHKTIIHDSNDDDNNNNKYPNTNKLQSFLSEQEHISSRITNNANNHDQALATVSNFYTITQYILQSYYKVNFNDLLSLKVTDLIVDQTYPDSLTLRKLNDSDTLQTYQYFNTISRDPDISKCPIFALSVYFVIRWSSSNNVITLNNYKEIKLLDPNYITYDPNPMLFIQNHLNGNVNSTSKIPRSTLFEVSNRLINLVFPWLDSFKRQVLAVDRTNYILHSLCELFEFMGKIIIQDLRYLNQHALLLPNIVSFMGKFIPELLNDDEFKGFENTNNGNILISNNNNNNNNNINNLINNENNTIPFNHNNINNNGNISATENSNNNIHINSSIPRDLNNDMVSIQTLNNSTQKLSQYVDTKFIELSKKLTIENIRLSQQVAQLKSDLGTLSSMCSQMIQLQRQMLSGQNAVLNTNLRNNAKENNLAKKNNIEGVNNGILIIDKNSLNDSSFRNIIESLRGNINQNKSPTNNREDNSINNVQTQDSMDSSILAPMKVIPNLDNSNIQITAAQVIQTAPSPKGPISTVSPKIIGNSLSRNSSLSQEISQLYSGSKEKRKLPLPQTYYESFGSVGTPFSGHSPTSVSGIDSPFTKRTRLDDRPTPSQTALNSLLYKSIDSPKEQTSGKSTSTIIETPITLETNKDLTQKYTTNFINNLSGVNSESPSTQLNNAGTTVEMRDDLISKIQEENSTITNNTPQEINTDPSISSFEKVSPPNAIPAGLQNQDNDNSANSSGNSNKNIQGYIENTISSSGSLSKSLEKNDPERLGNTKENNTSINLQGIINKTENPNNSQKNRIRIIKEFTVVGSNQETSSTVSNVNNMPSQKDESLKFKRISNELIKEHIIQVSSESLSKKVKDKIFSKKEKIKEKTFNKNNQKSSSKTKKKSPNSSKGGPNQNIKYKLSRENKTIWDLYAEWYIGINGKPPIKKLIEEYGWRRWKVTEDSHFFPTRKIIMQYIETECDRGVSLGRFSKDQPREEVRKIIVGDLEKFRINNGLTLNSLSLYFKNLTKKNKELCIFKDFNTWQTKKMTEFEKNKYSKRKHTNTADSTRHGNKNRKNGTTSFVNTATIPVLPFRSKLYNIQPIMTPASHNASSTNNSTTTEKDNT</sequence>
<organism evidence="3 4">
    <name type="scientific">Arxiozyma heterogenica</name>
    <dbReference type="NCBI Taxonomy" id="278026"/>
    <lineage>
        <taxon>Eukaryota</taxon>
        <taxon>Fungi</taxon>
        <taxon>Dikarya</taxon>
        <taxon>Ascomycota</taxon>
        <taxon>Saccharomycotina</taxon>
        <taxon>Saccharomycetes</taxon>
        <taxon>Saccharomycetales</taxon>
        <taxon>Saccharomycetaceae</taxon>
        <taxon>Arxiozyma</taxon>
    </lineage>
</organism>
<feature type="compositionally biased region" description="Polar residues" evidence="1">
    <location>
        <begin position="603"/>
        <end position="612"/>
    </location>
</feature>
<feature type="compositionally biased region" description="Low complexity" evidence="1">
    <location>
        <begin position="749"/>
        <end position="766"/>
    </location>
</feature>
<feature type="compositionally biased region" description="Basic and acidic residues" evidence="1">
    <location>
        <begin position="784"/>
        <end position="795"/>
    </location>
</feature>
<feature type="region of interest" description="Disordered" evidence="1">
    <location>
        <begin position="714"/>
        <end position="800"/>
    </location>
</feature>
<reference evidence="4" key="1">
    <citation type="submission" date="2023-07" db="EMBL/GenBank/DDBJ databases">
        <title>A draft genome of Kazachstania heterogenica Y-27499.</title>
        <authorList>
            <person name="Donic C."/>
            <person name="Kralova J.S."/>
            <person name="Fidel L."/>
            <person name="Ben-Dor S."/>
            <person name="Jung S."/>
        </authorList>
    </citation>
    <scope>NUCLEOTIDE SEQUENCE [LARGE SCALE GENOMIC DNA]</scope>
    <source>
        <strain evidence="4">Y27499</strain>
    </source>
</reference>
<evidence type="ECO:0000313" key="4">
    <source>
        <dbReference type="Proteomes" id="UP001306508"/>
    </source>
</evidence>
<dbReference type="Proteomes" id="UP001306508">
    <property type="component" value="Unassembled WGS sequence"/>
</dbReference>
<dbReference type="GO" id="GO:0000978">
    <property type="term" value="F:RNA polymerase II cis-regulatory region sequence-specific DNA binding"/>
    <property type="evidence" value="ECO:0007669"/>
    <property type="project" value="TreeGrafter"/>
</dbReference>
<proteinExistence type="predicted"/>
<evidence type="ECO:0000259" key="2">
    <source>
        <dbReference type="Pfam" id="PF12550"/>
    </source>
</evidence>
<feature type="region of interest" description="Disordered" evidence="1">
    <location>
        <begin position="1112"/>
        <end position="1133"/>
    </location>
</feature>
<feature type="compositionally biased region" description="Polar residues" evidence="1">
    <location>
        <begin position="714"/>
        <end position="736"/>
    </location>
</feature>
<dbReference type="InterPro" id="IPR052146">
    <property type="entry name" value="HOT1"/>
</dbReference>
<protein>
    <recommendedName>
        <fullName evidence="2">Transcription activator GCR1-like domain-containing protein</fullName>
    </recommendedName>
</protein>
<dbReference type="EMBL" id="JAWIZZ010000046">
    <property type="protein sequence ID" value="KAK5779754.1"/>
    <property type="molecule type" value="Genomic_DNA"/>
</dbReference>
<comment type="caution">
    <text evidence="3">The sequence shown here is derived from an EMBL/GenBank/DDBJ whole genome shotgun (WGS) entry which is preliminary data.</text>
</comment>
<feature type="region of interest" description="Disordered" evidence="1">
    <location>
        <begin position="1061"/>
        <end position="1089"/>
    </location>
</feature>
<accession>A0AAN7WK22</accession>
<evidence type="ECO:0000256" key="1">
    <source>
        <dbReference type="SAM" id="MobiDB-lite"/>
    </source>
</evidence>
<dbReference type="GO" id="GO:0000981">
    <property type="term" value="F:DNA-binding transcription factor activity, RNA polymerase II-specific"/>
    <property type="evidence" value="ECO:0007669"/>
    <property type="project" value="TreeGrafter"/>
</dbReference>
<gene>
    <name evidence="3" type="ORF">RI543_002876</name>
</gene>
<dbReference type="GO" id="GO:0060963">
    <property type="term" value="P:positive regulation of ribosomal protein gene transcription by RNA polymerase II"/>
    <property type="evidence" value="ECO:0007669"/>
    <property type="project" value="TreeGrafter"/>
</dbReference>
<dbReference type="InterPro" id="IPR022210">
    <property type="entry name" value="TF_GCR1-like"/>
</dbReference>
<dbReference type="PANTHER" id="PTHR37784:SF1">
    <property type="entry name" value="GLYCOLYTIC GENES TRANSCRIPTIONAL ACTIVATOR GCR1"/>
    <property type="match status" value="1"/>
</dbReference>
<keyword evidence="4" id="KW-1185">Reference proteome</keyword>
<evidence type="ECO:0000313" key="3">
    <source>
        <dbReference type="EMBL" id="KAK5779754.1"/>
    </source>
</evidence>
<dbReference type="AlphaFoldDB" id="A0AAN7WK22"/>
<name>A0AAN7WK22_9SACH</name>